<proteinExistence type="predicted"/>
<name>A0A0G1J8H3_9BACT</name>
<sequence>MLFVGRGVASWPGGHINAMKILVDRVSSTCTRGELSEVPDLKKTILGMGRRVLHGAQGSYRETVGRPRQLLCLGLFFL</sequence>
<comment type="caution">
    <text evidence="1">The sequence shown here is derived from an EMBL/GenBank/DDBJ whole genome shotgun (WGS) entry which is preliminary data.</text>
</comment>
<gene>
    <name evidence="1" type="ORF">UW63_C0092G0007</name>
</gene>
<organism evidence="1 2">
    <name type="scientific">Candidatus Uhrbacteria bacterium GW2011_GWF2_44_350</name>
    <dbReference type="NCBI Taxonomy" id="1619000"/>
    <lineage>
        <taxon>Bacteria</taxon>
        <taxon>Candidatus Uhriibacteriota</taxon>
    </lineage>
</organism>
<reference evidence="1 2" key="1">
    <citation type="journal article" date="2015" name="Nature">
        <title>rRNA introns, odd ribosomes, and small enigmatic genomes across a large radiation of phyla.</title>
        <authorList>
            <person name="Brown C.T."/>
            <person name="Hug L.A."/>
            <person name="Thomas B.C."/>
            <person name="Sharon I."/>
            <person name="Castelle C.J."/>
            <person name="Singh A."/>
            <person name="Wilkins M.J."/>
            <person name="Williams K.H."/>
            <person name="Banfield J.F."/>
        </authorList>
    </citation>
    <scope>NUCLEOTIDE SEQUENCE [LARGE SCALE GENOMIC DNA]</scope>
</reference>
<dbReference type="Proteomes" id="UP000034154">
    <property type="component" value="Unassembled WGS sequence"/>
</dbReference>
<accession>A0A0G1J8H3</accession>
<dbReference type="AlphaFoldDB" id="A0A0G1J8H3"/>
<evidence type="ECO:0000313" key="2">
    <source>
        <dbReference type="Proteomes" id="UP000034154"/>
    </source>
</evidence>
<evidence type="ECO:0000313" key="1">
    <source>
        <dbReference type="EMBL" id="KKT67946.1"/>
    </source>
</evidence>
<dbReference type="EMBL" id="LCJB01000092">
    <property type="protein sequence ID" value="KKT67946.1"/>
    <property type="molecule type" value="Genomic_DNA"/>
</dbReference>
<protein>
    <submittedName>
        <fullName evidence="1">Uncharacterized protein</fullName>
    </submittedName>
</protein>